<dbReference type="InterPro" id="IPR002885">
    <property type="entry name" value="PPR_rpt"/>
</dbReference>
<dbReference type="AlphaFoldDB" id="A0AA38S0Z7"/>
<comment type="caution">
    <text evidence="4">The sequence shown here is derived from an EMBL/GenBank/DDBJ whole genome shotgun (WGS) entry which is preliminary data.</text>
</comment>
<organism evidence="4 5">
    <name type="scientific">Coniochaeta hoffmannii</name>
    <dbReference type="NCBI Taxonomy" id="91930"/>
    <lineage>
        <taxon>Eukaryota</taxon>
        <taxon>Fungi</taxon>
        <taxon>Dikarya</taxon>
        <taxon>Ascomycota</taxon>
        <taxon>Pezizomycotina</taxon>
        <taxon>Sordariomycetes</taxon>
        <taxon>Sordariomycetidae</taxon>
        <taxon>Coniochaetales</taxon>
        <taxon>Coniochaetaceae</taxon>
        <taxon>Coniochaeta</taxon>
    </lineage>
</organism>
<proteinExistence type="predicted"/>
<accession>A0AA38S0Z7</accession>
<feature type="repeat" description="PPR" evidence="1">
    <location>
        <begin position="320"/>
        <end position="355"/>
    </location>
</feature>
<keyword evidence="5" id="KW-1185">Reference proteome</keyword>
<evidence type="ECO:0000313" key="4">
    <source>
        <dbReference type="EMBL" id="KAJ9156817.1"/>
    </source>
</evidence>
<reference evidence="4" key="1">
    <citation type="submission" date="2022-07" db="EMBL/GenBank/DDBJ databases">
        <title>Fungi with potential for degradation of polypropylene.</title>
        <authorList>
            <person name="Gostincar C."/>
        </authorList>
    </citation>
    <scope>NUCLEOTIDE SEQUENCE</scope>
    <source>
        <strain evidence="4">EXF-13287</strain>
    </source>
</reference>
<name>A0AA38S0Z7_9PEZI</name>
<dbReference type="EMBL" id="JANBVN010000050">
    <property type="protein sequence ID" value="KAJ9156817.1"/>
    <property type="molecule type" value="Genomic_DNA"/>
</dbReference>
<sequence>MSNTLTPFLYQTRTLQRLPTTFLARPSVSRCLLHSPAKLQARKRRSSDESIPFDLPPGLELTGDEATGGEREAVSTITPKERQAFNSIFQEIASRTSRPSRAHLADNVISLVVQDAERSSSSSTSRRTTIVDRDAALEKFPPSLRKAASMALGTLQEDDHSATEQDLSNLAENPAQSLGENDLLDWADDGRAIDQLVKTATIREHRRRERLRVEKSMMTAESDFKLWKSMTEDVFRMVERLGIAEKGPLANRKPPSSKAEATKRKKEELNIYAHGPLYPLLLLRGLRLLDQAFETPSQLALSVLPRVQELGLASYVLGASTPLYNTLMGIYWYRYGDVGAVFSLLEEMRRAGLSFDEDTLELVQDMERDTVPYAEGEHGLFVKELTAMPEYEAVFDSRLSHWERTIRASIEDKKREVGY</sequence>
<evidence type="ECO:0000259" key="3">
    <source>
        <dbReference type="Pfam" id="PF19189"/>
    </source>
</evidence>
<dbReference type="Proteomes" id="UP001174691">
    <property type="component" value="Unassembled WGS sequence"/>
</dbReference>
<dbReference type="PROSITE" id="PS51375">
    <property type="entry name" value="PPR"/>
    <property type="match status" value="1"/>
</dbReference>
<feature type="domain" description="Mtf2-like C-terminal" evidence="3">
    <location>
        <begin position="214"/>
        <end position="371"/>
    </location>
</feature>
<evidence type="ECO:0000313" key="5">
    <source>
        <dbReference type="Proteomes" id="UP001174691"/>
    </source>
</evidence>
<protein>
    <recommendedName>
        <fullName evidence="3">Mtf2-like C-terminal domain-containing protein</fullName>
    </recommendedName>
</protein>
<dbReference type="PANTHER" id="PTHR39468:SF1">
    <property type="entry name" value="MTF2-LIKE C-TERMINAL DOMAIN-CONTAINING PROTEIN"/>
    <property type="match status" value="1"/>
</dbReference>
<dbReference type="Pfam" id="PF19189">
    <property type="entry name" value="Mtf2"/>
    <property type="match status" value="1"/>
</dbReference>
<feature type="region of interest" description="Disordered" evidence="2">
    <location>
        <begin position="38"/>
        <end position="71"/>
    </location>
</feature>
<gene>
    <name evidence="4" type="ORF">NKR19_g4135</name>
</gene>
<dbReference type="InterPro" id="IPR043837">
    <property type="entry name" value="Mtf2-like_C"/>
</dbReference>
<dbReference type="GO" id="GO:0005739">
    <property type="term" value="C:mitochondrion"/>
    <property type="evidence" value="ECO:0007669"/>
    <property type="project" value="InterPro"/>
</dbReference>
<dbReference type="InterPro" id="IPR040009">
    <property type="entry name" value="Mtf2/C5D6.12-like"/>
</dbReference>
<evidence type="ECO:0000256" key="1">
    <source>
        <dbReference type="PROSITE-ProRule" id="PRU00708"/>
    </source>
</evidence>
<dbReference type="PANTHER" id="PTHR39468">
    <property type="entry name" value="CHROMOSOME 7, WHOLE GENOME SHOTGUN SEQUENCE"/>
    <property type="match status" value="1"/>
</dbReference>
<evidence type="ECO:0000256" key="2">
    <source>
        <dbReference type="SAM" id="MobiDB-lite"/>
    </source>
</evidence>